<keyword evidence="6 8" id="KW-0472">Membrane</keyword>
<dbReference type="PANTHER" id="PTHR11537">
    <property type="entry name" value="VOLTAGE-GATED POTASSIUM CHANNEL"/>
    <property type="match status" value="1"/>
</dbReference>
<keyword evidence="4 8" id="KW-1133">Transmembrane helix</keyword>
<feature type="domain" description="Potassium channel" evidence="9">
    <location>
        <begin position="140"/>
        <end position="217"/>
    </location>
</feature>
<evidence type="ECO:0000256" key="7">
    <source>
        <dbReference type="ARBA" id="ARBA00023303"/>
    </source>
</evidence>
<sequence length="294" mass="31625">MSSEPFLQQALARRESEVVGPRLRRWEAATERPLTAVGVLFLVAYAVPIAVPEVGSDVREACAWFLAVTWAVFAADYVVRVVLARRRWVYVRRHPLALAVVLVPALRPLLLVSVVSRLNQAGRRRLRGKVVRYAAVGTVLLVVTAALVVTQAERGEPGSTIETLGDGVWWALVTVTTVGYGDMAPVTTLGRTMAVLLMLGGIALLGVVTATLSSWLVELVAYTPPDEDDLETFAAQQARAGSDDVDAADLPPRFVDAGVGTMVTPEQAALLMAELRALRGEIAELRARLPEGPA</sequence>
<dbReference type="SUPFAM" id="SSF81324">
    <property type="entry name" value="Voltage-gated potassium channels"/>
    <property type="match status" value="1"/>
</dbReference>
<evidence type="ECO:0000256" key="8">
    <source>
        <dbReference type="SAM" id="Phobius"/>
    </source>
</evidence>
<dbReference type="Gene3D" id="1.20.5.110">
    <property type="match status" value="1"/>
</dbReference>
<dbReference type="Gene3D" id="1.10.287.70">
    <property type="match status" value="1"/>
</dbReference>
<keyword evidence="5" id="KW-0406">Ion transport</keyword>
<dbReference type="GO" id="GO:0001508">
    <property type="term" value="P:action potential"/>
    <property type="evidence" value="ECO:0007669"/>
    <property type="project" value="TreeGrafter"/>
</dbReference>
<dbReference type="GO" id="GO:0005249">
    <property type="term" value="F:voltage-gated potassium channel activity"/>
    <property type="evidence" value="ECO:0007669"/>
    <property type="project" value="InterPro"/>
</dbReference>
<feature type="transmembrane region" description="Helical" evidence="8">
    <location>
        <begin position="194"/>
        <end position="217"/>
    </location>
</feature>
<dbReference type="InterPro" id="IPR013099">
    <property type="entry name" value="K_chnl_dom"/>
</dbReference>
<dbReference type="OrthoDB" id="9799090at2"/>
<dbReference type="Pfam" id="PF07885">
    <property type="entry name" value="Ion_trans_2"/>
    <property type="match status" value="1"/>
</dbReference>
<feature type="transmembrane region" description="Helical" evidence="8">
    <location>
        <begin position="169"/>
        <end position="187"/>
    </location>
</feature>
<evidence type="ECO:0000313" key="10">
    <source>
        <dbReference type="EMBL" id="PFG42158.1"/>
    </source>
</evidence>
<gene>
    <name evidence="10" type="ORF">ATJ88_0809</name>
</gene>
<keyword evidence="11" id="KW-1185">Reference proteome</keyword>
<evidence type="ECO:0000259" key="9">
    <source>
        <dbReference type="Pfam" id="PF07885"/>
    </source>
</evidence>
<dbReference type="PRINTS" id="PR00169">
    <property type="entry name" value="KCHANNEL"/>
</dbReference>
<dbReference type="RefSeq" id="WP_098462718.1">
    <property type="nucleotide sequence ID" value="NZ_PDJJ01000001.1"/>
</dbReference>
<evidence type="ECO:0000256" key="2">
    <source>
        <dbReference type="ARBA" id="ARBA00022448"/>
    </source>
</evidence>
<proteinExistence type="predicted"/>
<comment type="subcellular location">
    <subcellularLocation>
        <location evidence="1">Membrane</location>
        <topology evidence="1">Multi-pass membrane protein</topology>
    </subcellularLocation>
</comment>
<evidence type="ECO:0000256" key="4">
    <source>
        <dbReference type="ARBA" id="ARBA00022989"/>
    </source>
</evidence>
<dbReference type="PANTHER" id="PTHR11537:SF254">
    <property type="entry name" value="POTASSIUM VOLTAGE-GATED CHANNEL PROTEIN SHAB"/>
    <property type="match status" value="1"/>
</dbReference>
<feature type="transmembrane region" description="Helical" evidence="8">
    <location>
        <begin position="63"/>
        <end position="84"/>
    </location>
</feature>
<evidence type="ECO:0000256" key="5">
    <source>
        <dbReference type="ARBA" id="ARBA00023065"/>
    </source>
</evidence>
<keyword evidence="3 8" id="KW-0812">Transmembrane</keyword>
<evidence type="ECO:0000256" key="6">
    <source>
        <dbReference type="ARBA" id="ARBA00023136"/>
    </source>
</evidence>
<keyword evidence="2" id="KW-0813">Transport</keyword>
<dbReference type="AlphaFoldDB" id="A0A2A9ETD5"/>
<protein>
    <submittedName>
        <fullName evidence="10">Voltage-gated potassium channel</fullName>
    </submittedName>
</protein>
<accession>A0A2A9ETD5</accession>
<evidence type="ECO:0000256" key="1">
    <source>
        <dbReference type="ARBA" id="ARBA00004141"/>
    </source>
</evidence>
<name>A0A2A9ETD5_9MICO</name>
<dbReference type="GO" id="GO:0008076">
    <property type="term" value="C:voltage-gated potassium channel complex"/>
    <property type="evidence" value="ECO:0007669"/>
    <property type="project" value="InterPro"/>
</dbReference>
<dbReference type="EMBL" id="PDJJ01000001">
    <property type="protein sequence ID" value="PFG42158.1"/>
    <property type="molecule type" value="Genomic_DNA"/>
</dbReference>
<keyword evidence="7 10" id="KW-0407">Ion channel</keyword>
<evidence type="ECO:0000256" key="3">
    <source>
        <dbReference type="ARBA" id="ARBA00022692"/>
    </source>
</evidence>
<dbReference type="InterPro" id="IPR028325">
    <property type="entry name" value="VG_K_chnl"/>
</dbReference>
<reference evidence="10 11" key="1">
    <citation type="submission" date="2017-10" db="EMBL/GenBank/DDBJ databases">
        <title>Sequencing the genomes of 1000 actinobacteria strains.</title>
        <authorList>
            <person name="Klenk H.-P."/>
        </authorList>
    </citation>
    <scope>NUCLEOTIDE SEQUENCE [LARGE SCALE GENOMIC DNA]</scope>
    <source>
        <strain evidence="10 11">DSM 21863</strain>
    </source>
</reference>
<organism evidence="10 11">
    <name type="scientific">Isoptericola jiangsuensis</name>
    <dbReference type="NCBI Taxonomy" id="548579"/>
    <lineage>
        <taxon>Bacteria</taxon>
        <taxon>Bacillati</taxon>
        <taxon>Actinomycetota</taxon>
        <taxon>Actinomycetes</taxon>
        <taxon>Micrococcales</taxon>
        <taxon>Promicromonosporaceae</taxon>
        <taxon>Isoptericola</taxon>
    </lineage>
</organism>
<feature type="transmembrane region" description="Helical" evidence="8">
    <location>
        <begin position="130"/>
        <end position="149"/>
    </location>
</feature>
<feature type="transmembrane region" description="Helical" evidence="8">
    <location>
        <begin position="33"/>
        <end position="51"/>
    </location>
</feature>
<comment type="caution">
    <text evidence="10">The sequence shown here is derived from an EMBL/GenBank/DDBJ whole genome shotgun (WGS) entry which is preliminary data.</text>
</comment>
<dbReference type="Proteomes" id="UP000224130">
    <property type="component" value="Unassembled WGS sequence"/>
</dbReference>
<evidence type="ECO:0000313" key="11">
    <source>
        <dbReference type="Proteomes" id="UP000224130"/>
    </source>
</evidence>